<evidence type="ECO:0000313" key="1">
    <source>
        <dbReference type="EMBL" id="MBW86181.1"/>
    </source>
</evidence>
<accession>A0A2P2IY84</accession>
<reference evidence="1" key="1">
    <citation type="submission" date="2018-02" db="EMBL/GenBank/DDBJ databases">
        <title>Rhizophora mucronata_Transcriptome.</title>
        <authorList>
            <person name="Meera S.P."/>
            <person name="Sreeshan A."/>
            <person name="Augustine A."/>
        </authorList>
    </citation>
    <scope>NUCLEOTIDE SEQUENCE</scope>
    <source>
        <tissue evidence="1">Leaf</tissue>
    </source>
</reference>
<proteinExistence type="predicted"/>
<name>A0A2P2IY84_RHIMU</name>
<organism evidence="1">
    <name type="scientific">Rhizophora mucronata</name>
    <name type="common">Asiatic mangrove</name>
    <dbReference type="NCBI Taxonomy" id="61149"/>
    <lineage>
        <taxon>Eukaryota</taxon>
        <taxon>Viridiplantae</taxon>
        <taxon>Streptophyta</taxon>
        <taxon>Embryophyta</taxon>
        <taxon>Tracheophyta</taxon>
        <taxon>Spermatophyta</taxon>
        <taxon>Magnoliopsida</taxon>
        <taxon>eudicotyledons</taxon>
        <taxon>Gunneridae</taxon>
        <taxon>Pentapetalae</taxon>
        <taxon>rosids</taxon>
        <taxon>fabids</taxon>
        <taxon>Malpighiales</taxon>
        <taxon>Rhizophoraceae</taxon>
        <taxon>Rhizophora</taxon>
    </lineage>
</organism>
<protein>
    <submittedName>
        <fullName evidence="1">Uncharacterized protein</fullName>
    </submittedName>
</protein>
<sequence length="19" mass="2238">MLVILGYELQSTCYLKVTY</sequence>
<dbReference type="AlphaFoldDB" id="A0A2P2IY84"/>
<dbReference type="EMBL" id="GGEC01005698">
    <property type="protein sequence ID" value="MBW86181.1"/>
    <property type="molecule type" value="Transcribed_RNA"/>
</dbReference>